<keyword evidence="4 6" id="KW-0067">ATP-binding</keyword>
<dbReference type="SMART" id="SM00129">
    <property type="entry name" value="KISc"/>
    <property type="match status" value="1"/>
</dbReference>
<dbReference type="Pfam" id="PF00225">
    <property type="entry name" value="Kinesin"/>
    <property type="match status" value="1"/>
</dbReference>
<evidence type="ECO:0000313" key="10">
    <source>
        <dbReference type="EMBL" id="OQR88827.1"/>
    </source>
</evidence>
<accession>A0A1V9YT26</accession>
<dbReference type="SUPFAM" id="SSF52540">
    <property type="entry name" value="P-loop containing nucleoside triphosphate hydrolases"/>
    <property type="match status" value="1"/>
</dbReference>
<sequence length="681" mass="76014">AQEVSMQLQQELAVKVTLSAEKSEVAGQLEQQRIENDLKWSAVQAEKEQLIAKAEALKDELAQVRAEATRKDQDNAGTVKSMRDMQAFAMSTNERLTAENKALAVKLASIEASSKALEKESSESTTTIQRLQATIEALEAAKSDAIALAKEKSEACLAATNEAQEQLRIAYAETEKRGLLDAQLREVRTELQACMAQLQATKAELKRQADEHKMGLERDANVRTNLEQTHHNALQVIMAEMDRFREEKVTLESELNTWKTKWHETQENKNMVEMAALCKAQSEAEVYKMRLNEAQNSTTQSLEAKNQLIAELTTKVKEGEALRRKMHNQIQELRGNVRVFARARPFLPCDGSSLESSIVCDTENQSLTIKVPQRDPEQYTFDRVFAPIAGQDTVFEEVSEFVQSAVDGYQVCLFSYGQTGSGKTHTMQGSGNGEMRGIIPRSIKKVLEECERKNEHGWKYTLQASYLEIYNETVRDLLAPRSPTEDPKSLEISMNKNKGKGVHVPGLKMVPISMIEDVERLVERASRTRSVSATDMNEHSSRSHSVFTLYLSGVNPELHVALEGRLNLVDLAGSERISRSGATGDRLKEAQAINKSLSCLTDVFRAIAAQKTEKNVHIPFRNSKLTYLLQSCLSGDGKTLMMVNLSPTLESANETLCSLRFARDVNKCELGRAKKHLSSTT</sequence>
<dbReference type="Gene3D" id="3.40.850.10">
    <property type="entry name" value="Kinesin motor domain"/>
    <property type="match status" value="1"/>
</dbReference>
<dbReference type="AlphaFoldDB" id="A0A1V9YT26"/>
<dbReference type="InterPro" id="IPR001752">
    <property type="entry name" value="Kinesin_motor_dom"/>
</dbReference>
<evidence type="ECO:0000256" key="2">
    <source>
        <dbReference type="ARBA" id="ARBA00022701"/>
    </source>
</evidence>
<dbReference type="STRING" id="74557.A0A1V9YT26"/>
<evidence type="ECO:0000256" key="7">
    <source>
        <dbReference type="RuleBase" id="RU000394"/>
    </source>
</evidence>
<evidence type="ECO:0000256" key="3">
    <source>
        <dbReference type="ARBA" id="ARBA00022741"/>
    </source>
</evidence>
<dbReference type="OrthoDB" id="3176171at2759"/>
<organism evidence="10 11">
    <name type="scientific">Thraustotheca clavata</name>
    <dbReference type="NCBI Taxonomy" id="74557"/>
    <lineage>
        <taxon>Eukaryota</taxon>
        <taxon>Sar</taxon>
        <taxon>Stramenopiles</taxon>
        <taxon>Oomycota</taxon>
        <taxon>Saprolegniomycetes</taxon>
        <taxon>Saprolegniales</taxon>
        <taxon>Achlyaceae</taxon>
        <taxon>Thraustotheca</taxon>
    </lineage>
</organism>
<dbReference type="GO" id="GO:0007018">
    <property type="term" value="P:microtubule-based movement"/>
    <property type="evidence" value="ECO:0007669"/>
    <property type="project" value="InterPro"/>
</dbReference>
<evidence type="ECO:0000256" key="5">
    <source>
        <dbReference type="ARBA" id="ARBA00023175"/>
    </source>
</evidence>
<evidence type="ECO:0000259" key="9">
    <source>
        <dbReference type="PROSITE" id="PS50067"/>
    </source>
</evidence>
<dbReference type="PANTHER" id="PTHR47972">
    <property type="entry name" value="KINESIN-LIKE PROTEIN KLP-3"/>
    <property type="match status" value="1"/>
</dbReference>
<dbReference type="GO" id="GO:0003777">
    <property type="term" value="F:microtubule motor activity"/>
    <property type="evidence" value="ECO:0007669"/>
    <property type="project" value="InterPro"/>
</dbReference>
<feature type="non-terminal residue" evidence="10">
    <location>
        <position position="1"/>
    </location>
</feature>
<dbReference type="PRINTS" id="PR00380">
    <property type="entry name" value="KINESINHEAVY"/>
</dbReference>
<dbReference type="GO" id="GO:0005874">
    <property type="term" value="C:microtubule"/>
    <property type="evidence" value="ECO:0007669"/>
    <property type="project" value="UniProtKB-KW"/>
</dbReference>
<dbReference type="InterPro" id="IPR027640">
    <property type="entry name" value="Kinesin-like_fam"/>
</dbReference>
<keyword evidence="2 7" id="KW-0493">Microtubule</keyword>
<comment type="caution">
    <text evidence="10">The sequence shown here is derived from an EMBL/GenBank/DDBJ whole genome shotgun (WGS) entry which is preliminary data.</text>
</comment>
<keyword evidence="3 6" id="KW-0547">Nucleotide-binding</keyword>
<dbReference type="GO" id="GO:0008017">
    <property type="term" value="F:microtubule binding"/>
    <property type="evidence" value="ECO:0007669"/>
    <property type="project" value="InterPro"/>
</dbReference>
<proteinExistence type="inferred from homology"/>
<gene>
    <name evidence="10" type="ORF">THRCLA_10074</name>
</gene>
<feature type="binding site" evidence="6">
    <location>
        <begin position="417"/>
        <end position="424"/>
    </location>
    <ligand>
        <name>ATP</name>
        <dbReference type="ChEBI" id="CHEBI:30616"/>
    </ligand>
</feature>
<dbReference type="Proteomes" id="UP000243217">
    <property type="component" value="Unassembled WGS sequence"/>
</dbReference>
<dbReference type="PROSITE" id="PS50067">
    <property type="entry name" value="KINESIN_MOTOR_2"/>
    <property type="match status" value="1"/>
</dbReference>
<feature type="coiled-coil region" evidence="8">
    <location>
        <begin position="40"/>
        <end position="261"/>
    </location>
</feature>
<evidence type="ECO:0000313" key="11">
    <source>
        <dbReference type="Proteomes" id="UP000243217"/>
    </source>
</evidence>
<evidence type="ECO:0000256" key="4">
    <source>
        <dbReference type="ARBA" id="ARBA00022840"/>
    </source>
</evidence>
<evidence type="ECO:0000256" key="6">
    <source>
        <dbReference type="PROSITE-ProRule" id="PRU00283"/>
    </source>
</evidence>
<dbReference type="EMBL" id="JNBS01002988">
    <property type="protein sequence ID" value="OQR88827.1"/>
    <property type="molecule type" value="Genomic_DNA"/>
</dbReference>
<keyword evidence="8" id="KW-0175">Coiled coil</keyword>
<name>A0A1V9YT26_9STRA</name>
<feature type="domain" description="Kinesin motor" evidence="9">
    <location>
        <begin position="336"/>
        <end position="668"/>
    </location>
</feature>
<reference evidence="10 11" key="1">
    <citation type="journal article" date="2014" name="Genome Biol. Evol.">
        <title>The secreted proteins of Achlya hypogyna and Thraustotheca clavata identify the ancestral oomycete secretome and reveal gene acquisitions by horizontal gene transfer.</title>
        <authorList>
            <person name="Misner I."/>
            <person name="Blouin N."/>
            <person name="Leonard G."/>
            <person name="Richards T.A."/>
            <person name="Lane C.E."/>
        </authorList>
    </citation>
    <scope>NUCLEOTIDE SEQUENCE [LARGE SCALE GENOMIC DNA]</scope>
    <source>
        <strain evidence="10 11">ATCC 34112</strain>
    </source>
</reference>
<comment type="similarity">
    <text evidence="1">Belongs to the TRAFAC class myosin-kinesin ATPase superfamily. Kinesin family. KIN-14 subfamily.</text>
</comment>
<dbReference type="InterPro" id="IPR036961">
    <property type="entry name" value="Kinesin_motor_dom_sf"/>
</dbReference>
<evidence type="ECO:0000256" key="8">
    <source>
        <dbReference type="SAM" id="Coils"/>
    </source>
</evidence>
<evidence type="ECO:0000256" key="1">
    <source>
        <dbReference type="ARBA" id="ARBA00010899"/>
    </source>
</evidence>
<keyword evidence="11" id="KW-1185">Reference proteome</keyword>
<protein>
    <recommendedName>
        <fullName evidence="7">Kinesin-like protein</fullName>
    </recommendedName>
</protein>
<dbReference type="GO" id="GO:0005524">
    <property type="term" value="F:ATP binding"/>
    <property type="evidence" value="ECO:0007669"/>
    <property type="project" value="UniProtKB-UniRule"/>
</dbReference>
<dbReference type="InterPro" id="IPR027417">
    <property type="entry name" value="P-loop_NTPase"/>
</dbReference>
<dbReference type="PROSITE" id="PS00411">
    <property type="entry name" value="KINESIN_MOTOR_1"/>
    <property type="match status" value="1"/>
</dbReference>
<keyword evidence="5 6" id="KW-0505">Motor protein</keyword>
<dbReference type="PANTHER" id="PTHR47972:SF45">
    <property type="entry name" value="PROTEIN CLARET SEGREGATIONAL"/>
    <property type="match status" value="1"/>
</dbReference>
<dbReference type="InterPro" id="IPR019821">
    <property type="entry name" value="Kinesin_motor_CS"/>
</dbReference>